<evidence type="ECO:0000313" key="1">
    <source>
        <dbReference type="EMBL" id="GFO46585.1"/>
    </source>
</evidence>
<dbReference type="Proteomes" id="UP000735302">
    <property type="component" value="Unassembled WGS sequence"/>
</dbReference>
<keyword evidence="2" id="KW-1185">Reference proteome</keyword>
<comment type="caution">
    <text evidence="1">The sequence shown here is derived from an EMBL/GenBank/DDBJ whole genome shotgun (WGS) entry which is preliminary data.</text>
</comment>
<accession>A0AAV4DR21</accession>
<dbReference type="AlphaFoldDB" id="A0AAV4DR21"/>
<name>A0AAV4DR21_9GAST</name>
<evidence type="ECO:0000313" key="2">
    <source>
        <dbReference type="Proteomes" id="UP000735302"/>
    </source>
</evidence>
<dbReference type="EMBL" id="BLXT01008196">
    <property type="protein sequence ID" value="GFO46585.1"/>
    <property type="molecule type" value="Genomic_DNA"/>
</dbReference>
<organism evidence="1 2">
    <name type="scientific">Plakobranchus ocellatus</name>
    <dbReference type="NCBI Taxonomy" id="259542"/>
    <lineage>
        <taxon>Eukaryota</taxon>
        <taxon>Metazoa</taxon>
        <taxon>Spiralia</taxon>
        <taxon>Lophotrochozoa</taxon>
        <taxon>Mollusca</taxon>
        <taxon>Gastropoda</taxon>
        <taxon>Heterobranchia</taxon>
        <taxon>Euthyneura</taxon>
        <taxon>Panpulmonata</taxon>
        <taxon>Sacoglossa</taxon>
        <taxon>Placobranchoidea</taxon>
        <taxon>Plakobranchidae</taxon>
        <taxon>Plakobranchus</taxon>
    </lineage>
</organism>
<proteinExistence type="predicted"/>
<gene>
    <name evidence="1" type="ORF">PoB_007309000</name>
</gene>
<protein>
    <submittedName>
        <fullName evidence="1">Uncharacterized protein</fullName>
    </submittedName>
</protein>
<reference evidence="1 2" key="1">
    <citation type="journal article" date="2021" name="Elife">
        <title>Chloroplast acquisition without the gene transfer in kleptoplastic sea slugs, Plakobranchus ocellatus.</title>
        <authorList>
            <person name="Maeda T."/>
            <person name="Takahashi S."/>
            <person name="Yoshida T."/>
            <person name="Shimamura S."/>
            <person name="Takaki Y."/>
            <person name="Nagai Y."/>
            <person name="Toyoda A."/>
            <person name="Suzuki Y."/>
            <person name="Arimoto A."/>
            <person name="Ishii H."/>
            <person name="Satoh N."/>
            <person name="Nishiyama T."/>
            <person name="Hasebe M."/>
            <person name="Maruyama T."/>
            <person name="Minagawa J."/>
            <person name="Obokata J."/>
            <person name="Shigenobu S."/>
        </authorList>
    </citation>
    <scope>NUCLEOTIDE SEQUENCE [LARGE SCALE GENOMIC DNA]</scope>
</reference>
<sequence length="79" mass="8884">MREANQSYQGHYIPLVKVHLNKRKAKSLGLLDPFGQLNFQFQHPDPLPQNDGLPVALVKITVHHKALSPTWMVLPPPAV</sequence>